<dbReference type="GO" id="GO:0005524">
    <property type="term" value="F:ATP binding"/>
    <property type="evidence" value="ECO:0007669"/>
    <property type="project" value="UniProtKB-KW"/>
</dbReference>
<evidence type="ECO:0000259" key="4">
    <source>
        <dbReference type="PROSITE" id="PS50893"/>
    </source>
</evidence>
<comment type="caution">
    <text evidence="5">The sequence shown here is derived from an EMBL/GenBank/DDBJ whole genome shotgun (WGS) entry which is preliminary data.</text>
</comment>
<dbReference type="InterPro" id="IPR003439">
    <property type="entry name" value="ABC_transporter-like_ATP-bd"/>
</dbReference>
<keyword evidence="3" id="KW-0175">Coiled coil</keyword>
<evidence type="ECO:0000313" key="5">
    <source>
        <dbReference type="EMBL" id="MDL5377729.1"/>
    </source>
</evidence>
<evidence type="ECO:0000256" key="1">
    <source>
        <dbReference type="ARBA" id="ARBA00022741"/>
    </source>
</evidence>
<dbReference type="SMART" id="SM00382">
    <property type="entry name" value="AAA"/>
    <property type="match status" value="2"/>
</dbReference>
<dbReference type="InterPro" id="IPR032781">
    <property type="entry name" value="ABC_tran_Xtn"/>
</dbReference>
<sequence>MLIELQHIQKQFGGHAVLIDANLQVNVGERIGLVGRNGSGKTTLLHLIVGADSPDEGTIYRKQRLTIGYLAQIPAHPGKSGRDVLYTAFAELTRLGDEMRRLEEQMISSDDIDSLLETYGALQMRYENGGGYAIDSKVSAMIDGLRLTSFVDRPFDTLSGGERTKVGLALALLQEPELLILDEPTNHLDLEAMAWLEAFLRDSPSTLLLVSHDRVFLDAVATRIVECEDGELTSFDGNYSAFIAQKEKRLLDQFHAYTEQQKKIKKMKETIRQLRQWANEGNPPNEKFYRRAKSMEKALARIETIKRPCLEAVQPDIQFTANGRTGRDVFEATDVTVRYDRTVFEHVSFYTGHGERVAIVGPNGSGKSTLLKVLLGQLEPTSGTVRRAERARIGYLSQHIDFEDSHRLIEAFRDRIAVDEGKARQLLAQFLFYGASVFKPVKDLSGGEKMRLMLAILMHEDINVLVLDEPTNHLDIEAREALEDALDRFTGTLVAVSHDRYFLNKLFPVTYWLDGTATRFPGNVTYALEKRQLEPGAIVAVPKKKTKSTEATVTAVKAQDISVDEARLSALEEAHQELLHQMSKTNDLTELMTLQQQADVLQTDIDTLLNHLLESR</sequence>
<dbReference type="Proteomes" id="UP001230807">
    <property type="component" value="Unassembled WGS sequence"/>
</dbReference>
<dbReference type="PROSITE" id="PS50893">
    <property type="entry name" value="ABC_TRANSPORTER_2"/>
    <property type="match status" value="2"/>
</dbReference>
<feature type="domain" description="ABC transporter" evidence="4">
    <location>
        <begin position="3"/>
        <end position="254"/>
    </location>
</feature>
<organism evidence="5 6">
    <name type="scientific">Exiguobacterium mexicanum</name>
    <dbReference type="NCBI Taxonomy" id="340146"/>
    <lineage>
        <taxon>Bacteria</taxon>
        <taxon>Bacillati</taxon>
        <taxon>Bacillota</taxon>
        <taxon>Bacilli</taxon>
        <taxon>Bacillales</taxon>
        <taxon>Bacillales Family XII. Incertae Sedis</taxon>
        <taxon>Exiguobacterium</taxon>
    </lineage>
</organism>
<dbReference type="InterPro" id="IPR017871">
    <property type="entry name" value="ABC_transporter-like_CS"/>
</dbReference>
<reference evidence="5 6" key="1">
    <citation type="submission" date="2023-06" db="EMBL/GenBank/DDBJ databases">
        <title>Influencing factors and mechanism of Cr(VI) reduction by facultative anaerobic Exiguobacterium sp. PY14.</title>
        <authorList>
            <person name="Zou L."/>
        </authorList>
    </citation>
    <scope>NUCLEOTIDE SEQUENCE [LARGE SCALE GENOMIC DNA]</scope>
    <source>
        <strain evidence="5 6">PY14</strain>
    </source>
</reference>
<keyword evidence="2 5" id="KW-0067">ATP-binding</keyword>
<protein>
    <submittedName>
        <fullName evidence="5">ABC-F family ATP-binding cassette domain-containing protein</fullName>
    </submittedName>
</protein>
<dbReference type="NCBIfam" id="NF000355">
    <property type="entry name" value="ribo_prot_ABC_F"/>
    <property type="match status" value="1"/>
</dbReference>
<dbReference type="Gene3D" id="3.40.50.300">
    <property type="entry name" value="P-loop containing nucleotide triphosphate hydrolases"/>
    <property type="match status" value="2"/>
</dbReference>
<feature type="domain" description="ABC transporter" evidence="4">
    <location>
        <begin position="324"/>
        <end position="540"/>
    </location>
</feature>
<dbReference type="InterPro" id="IPR027417">
    <property type="entry name" value="P-loop_NTPase"/>
</dbReference>
<dbReference type="Pfam" id="PF00005">
    <property type="entry name" value="ABC_tran"/>
    <property type="match status" value="2"/>
</dbReference>
<gene>
    <name evidence="5" type="ORF">QR695_12040</name>
</gene>
<dbReference type="CDD" id="cd03221">
    <property type="entry name" value="ABCF_EF-3"/>
    <property type="match status" value="2"/>
</dbReference>
<dbReference type="Pfam" id="PF12848">
    <property type="entry name" value="ABC_tran_Xtn"/>
    <property type="match status" value="1"/>
</dbReference>
<dbReference type="InterPro" id="IPR051309">
    <property type="entry name" value="ABCF_ATPase"/>
</dbReference>
<dbReference type="PROSITE" id="PS00211">
    <property type="entry name" value="ABC_TRANSPORTER_1"/>
    <property type="match status" value="2"/>
</dbReference>
<feature type="coiled-coil region" evidence="3">
    <location>
        <begin position="568"/>
        <end position="611"/>
    </location>
</feature>
<proteinExistence type="predicted"/>
<keyword evidence="6" id="KW-1185">Reference proteome</keyword>
<keyword evidence="1" id="KW-0547">Nucleotide-binding</keyword>
<dbReference type="PANTHER" id="PTHR42855:SF2">
    <property type="entry name" value="DRUG RESISTANCE ABC TRANSPORTER,ATP-BINDING PROTEIN"/>
    <property type="match status" value="1"/>
</dbReference>
<dbReference type="RefSeq" id="WP_286038458.1">
    <property type="nucleotide sequence ID" value="NZ_JASWER010000010.1"/>
</dbReference>
<evidence type="ECO:0000256" key="3">
    <source>
        <dbReference type="SAM" id="Coils"/>
    </source>
</evidence>
<evidence type="ECO:0000313" key="6">
    <source>
        <dbReference type="Proteomes" id="UP001230807"/>
    </source>
</evidence>
<dbReference type="SUPFAM" id="SSF52540">
    <property type="entry name" value="P-loop containing nucleoside triphosphate hydrolases"/>
    <property type="match status" value="2"/>
</dbReference>
<name>A0ABT7MRB3_9BACL</name>
<dbReference type="PANTHER" id="PTHR42855">
    <property type="entry name" value="ABC TRANSPORTER ATP-BINDING SUBUNIT"/>
    <property type="match status" value="1"/>
</dbReference>
<dbReference type="EMBL" id="JASWER010000010">
    <property type="protein sequence ID" value="MDL5377729.1"/>
    <property type="molecule type" value="Genomic_DNA"/>
</dbReference>
<accession>A0ABT7MRB3</accession>
<dbReference type="InterPro" id="IPR003593">
    <property type="entry name" value="AAA+_ATPase"/>
</dbReference>
<evidence type="ECO:0000256" key="2">
    <source>
        <dbReference type="ARBA" id="ARBA00022840"/>
    </source>
</evidence>